<evidence type="ECO:0000259" key="10">
    <source>
        <dbReference type="Pfam" id="PF21088"/>
    </source>
</evidence>
<dbReference type="Gene3D" id="1.10.287.1260">
    <property type="match status" value="1"/>
</dbReference>
<proteinExistence type="inferred from homology"/>
<evidence type="ECO:0000256" key="1">
    <source>
        <dbReference type="ARBA" id="ARBA00004651"/>
    </source>
</evidence>
<protein>
    <submittedName>
        <fullName evidence="11">Small conductance mechanosensitive channel</fullName>
    </submittedName>
</protein>
<evidence type="ECO:0000256" key="6">
    <source>
        <dbReference type="ARBA" id="ARBA00023136"/>
    </source>
</evidence>
<dbReference type="InterPro" id="IPR049142">
    <property type="entry name" value="MS_channel_1st"/>
</dbReference>
<evidence type="ECO:0000313" key="11">
    <source>
        <dbReference type="EMBL" id="MBB6212574.1"/>
    </source>
</evidence>
<keyword evidence="6 7" id="KW-0472">Membrane</keyword>
<accession>A0A7W9ZLT8</accession>
<reference evidence="11 12" key="1">
    <citation type="submission" date="2020-08" db="EMBL/GenBank/DDBJ databases">
        <title>Genomic Encyclopedia of Type Strains, Phase IV (KMG-IV): sequencing the most valuable type-strain genomes for metagenomic binning, comparative biology and taxonomic classification.</title>
        <authorList>
            <person name="Goeker M."/>
        </authorList>
    </citation>
    <scope>NUCLEOTIDE SEQUENCE [LARGE SCALE GENOMIC DNA]</scope>
    <source>
        <strain evidence="11 12">DSM 17989</strain>
    </source>
</reference>
<dbReference type="InterPro" id="IPR011014">
    <property type="entry name" value="MscS_channel_TM-2"/>
</dbReference>
<evidence type="ECO:0000256" key="5">
    <source>
        <dbReference type="ARBA" id="ARBA00022989"/>
    </source>
</evidence>
<keyword evidence="3" id="KW-1003">Cell membrane</keyword>
<evidence type="ECO:0000256" key="4">
    <source>
        <dbReference type="ARBA" id="ARBA00022692"/>
    </source>
</evidence>
<dbReference type="PANTHER" id="PTHR30221:SF1">
    <property type="entry name" value="SMALL-CONDUCTANCE MECHANOSENSITIVE CHANNEL"/>
    <property type="match status" value="1"/>
</dbReference>
<dbReference type="GO" id="GO:0005886">
    <property type="term" value="C:plasma membrane"/>
    <property type="evidence" value="ECO:0007669"/>
    <property type="project" value="UniProtKB-SubCell"/>
</dbReference>
<keyword evidence="4 7" id="KW-0812">Transmembrane</keyword>
<dbReference type="AlphaFoldDB" id="A0A7W9ZLT8"/>
<dbReference type="InterPro" id="IPR011066">
    <property type="entry name" value="MscS_channel_C_sf"/>
</dbReference>
<name>A0A7W9ZLT8_9SPIR</name>
<feature type="domain" description="Mechanosensitive ion channel transmembrane helices 2/3" evidence="10">
    <location>
        <begin position="78"/>
        <end position="117"/>
    </location>
</feature>
<feature type="domain" description="Mechanosensitive ion channel MscS C-terminal" evidence="9">
    <location>
        <begin position="191"/>
        <end position="275"/>
    </location>
</feature>
<dbReference type="Pfam" id="PF21082">
    <property type="entry name" value="MS_channel_3rd"/>
    <property type="match status" value="1"/>
</dbReference>
<evidence type="ECO:0000256" key="7">
    <source>
        <dbReference type="SAM" id="Phobius"/>
    </source>
</evidence>
<dbReference type="InterPro" id="IPR010920">
    <property type="entry name" value="LSM_dom_sf"/>
</dbReference>
<dbReference type="Pfam" id="PF00924">
    <property type="entry name" value="MS_channel_2nd"/>
    <property type="match status" value="1"/>
</dbReference>
<feature type="domain" description="Mechanosensitive ion channel MscS" evidence="8">
    <location>
        <begin position="119"/>
        <end position="184"/>
    </location>
</feature>
<organism evidence="11 12">
    <name type="scientific">Borreliella californiensis</name>
    <dbReference type="NCBI Taxonomy" id="373543"/>
    <lineage>
        <taxon>Bacteria</taxon>
        <taxon>Pseudomonadati</taxon>
        <taxon>Spirochaetota</taxon>
        <taxon>Spirochaetia</taxon>
        <taxon>Spirochaetales</taxon>
        <taxon>Borreliaceae</taxon>
        <taxon>Borreliella</taxon>
    </lineage>
</organism>
<evidence type="ECO:0000259" key="8">
    <source>
        <dbReference type="Pfam" id="PF00924"/>
    </source>
</evidence>
<dbReference type="Pfam" id="PF21088">
    <property type="entry name" value="MS_channel_1st"/>
    <property type="match status" value="1"/>
</dbReference>
<feature type="transmembrane region" description="Helical" evidence="7">
    <location>
        <begin position="20"/>
        <end position="42"/>
    </location>
</feature>
<comment type="similarity">
    <text evidence="2">Belongs to the MscS (TC 1.A.23) family.</text>
</comment>
<comment type="subcellular location">
    <subcellularLocation>
        <location evidence="1">Cell membrane</location>
        <topology evidence="1">Multi-pass membrane protein</topology>
    </subcellularLocation>
</comment>
<evidence type="ECO:0000259" key="9">
    <source>
        <dbReference type="Pfam" id="PF21082"/>
    </source>
</evidence>
<dbReference type="EMBL" id="JACHFB010000001">
    <property type="protein sequence ID" value="MBB6212574.1"/>
    <property type="molecule type" value="Genomic_DNA"/>
</dbReference>
<gene>
    <name evidence="11" type="ORF">HNP67_000029</name>
</gene>
<feature type="transmembrane region" description="Helical" evidence="7">
    <location>
        <begin position="111"/>
        <end position="130"/>
    </location>
</feature>
<evidence type="ECO:0000256" key="2">
    <source>
        <dbReference type="ARBA" id="ARBA00008017"/>
    </source>
</evidence>
<dbReference type="PANTHER" id="PTHR30221">
    <property type="entry name" value="SMALL-CONDUCTANCE MECHANOSENSITIVE CHANNEL"/>
    <property type="match status" value="1"/>
</dbReference>
<feature type="transmembrane region" description="Helical" evidence="7">
    <location>
        <begin position="84"/>
        <end position="105"/>
    </location>
</feature>
<evidence type="ECO:0000313" key="12">
    <source>
        <dbReference type="Proteomes" id="UP000536100"/>
    </source>
</evidence>
<evidence type="ECO:0000256" key="3">
    <source>
        <dbReference type="ARBA" id="ARBA00022475"/>
    </source>
</evidence>
<dbReference type="SUPFAM" id="SSF50182">
    <property type="entry name" value="Sm-like ribonucleoproteins"/>
    <property type="match status" value="1"/>
</dbReference>
<keyword evidence="5 7" id="KW-1133">Transmembrane helix</keyword>
<dbReference type="InterPro" id="IPR049278">
    <property type="entry name" value="MS_channel_C"/>
</dbReference>
<dbReference type="Gene3D" id="3.30.70.100">
    <property type="match status" value="1"/>
</dbReference>
<sequence>MEGKFNLFKEFFIFQDYFNYIIEGVVGYGLKVSISIALWYFLKLIVNKMGKILFKTLEKSGLEEKLEATVFNFLKSFFKISTDFVIILIILPYLGVPITSIIAVFGSLGLAIGLAAQGILSNFVSGFIVLNSKFFKCGDHIKCGDVEGLVEDVQIFFTTLKTFDEEIIKIPNSKLTSNFVVNFSANPRRRIVFSFQVPYDTNIGLLKDKIEDLMIFNNNKFNVEICSPTLIVKKYTPYYIVLQVRFFVNTEVFWDFKYFIGESIKNVLLDMKIKFPICVIPFDKLY</sequence>
<dbReference type="SUPFAM" id="SSF82861">
    <property type="entry name" value="Mechanosensitive channel protein MscS (YggB), transmembrane region"/>
    <property type="match status" value="1"/>
</dbReference>
<dbReference type="InterPro" id="IPR023408">
    <property type="entry name" value="MscS_beta-dom_sf"/>
</dbReference>
<dbReference type="InterPro" id="IPR045275">
    <property type="entry name" value="MscS_archaea/bacteria_type"/>
</dbReference>
<dbReference type="SUPFAM" id="SSF82689">
    <property type="entry name" value="Mechanosensitive channel protein MscS (YggB), C-terminal domain"/>
    <property type="match status" value="1"/>
</dbReference>
<dbReference type="Gene3D" id="2.30.30.60">
    <property type="match status" value="1"/>
</dbReference>
<dbReference type="Proteomes" id="UP000536100">
    <property type="component" value="Unassembled WGS sequence"/>
</dbReference>
<dbReference type="InterPro" id="IPR006685">
    <property type="entry name" value="MscS_channel_2nd"/>
</dbReference>
<comment type="caution">
    <text evidence="11">The sequence shown here is derived from an EMBL/GenBank/DDBJ whole genome shotgun (WGS) entry which is preliminary data.</text>
</comment>
<dbReference type="GO" id="GO:0008381">
    <property type="term" value="F:mechanosensitive monoatomic ion channel activity"/>
    <property type="evidence" value="ECO:0007669"/>
    <property type="project" value="InterPro"/>
</dbReference>